<keyword evidence="1" id="KW-0808">Transferase</keyword>
<dbReference type="Proteomes" id="UP000543419">
    <property type="component" value="Unassembled WGS sequence"/>
</dbReference>
<name>A0A7Y0EZR9_9BIFI</name>
<evidence type="ECO:0000313" key="2">
    <source>
        <dbReference type="Proteomes" id="UP000543419"/>
    </source>
</evidence>
<keyword evidence="2" id="KW-1185">Reference proteome</keyword>
<gene>
    <name evidence="1" type="ORF">G1C97_2356</name>
</gene>
<evidence type="ECO:0000313" key="1">
    <source>
        <dbReference type="EMBL" id="NMM99396.1"/>
    </source>
</evidence>
<protein>
    <submittedName>
        <fullName evidence="1">Glycosyl transferase</fullName>
    </submittedName>
</protein>
<dbReference type="EMBL" id="JAAIIG010000029">
    <property type="protein sequence ID" value="NMM99396.1"/>
    <property type="molecule type" value="Genomic_DNA"/>
</dbReference>
<sequence>MKALAIYLPAFHRIPENDEWWGKGFTEWDNVRSGQKYFKGHVQPVSPINNYYYNLSRPEDIRKQISLANRYNVSGFIFYHYWFSKNRQIFETPAELLRDQIKDKIEYCFCWANETWITTWHGKDPDVLIEQTYGPEDEWLAHIRYLETFFKDSRYIKISGRPLFFIYRPNSIPRYEDMIKYWNQYLKSRGLQPLYIVEYISSKNHDVAHSSSDAVMEFEPLYTTFFDLSLFNKAKRALCKILHRIDYQSYDNLWKKILRRNRTYSGKDIFKSCFVAWDNSPRKEHNSMIVKGATPEKFGKYLHLLINQVRKDTRNDYLIINAWNEWSEGAFLEPSEEYQYRYLKALNDNIKDSEV</sequence>
<dbReference type="CDD" id="cd11579">
    <property type="entry name" value="Glyco_tran_WbsX"/>
    <property type="match status" value="1"/>
</dbReference>
<dbReference type="PANTHER" id="PTHR41244:SF1">
    <property type="entry name" value="GLYCOSYLTRANSFERASE"/>
    <property type="match status" value="1"/>
</dbReference>
<dbReference type="GO" id="GO:0016740">
    <property type="term" value="F:transferase activity"/>
    <property type="evidence" value="ECO:0007669"/>
    <property type="project" value="UniProtKB-KW"/>
</dbReference>
<dbReference type="InterPro" id="IPR032719">
    <property type="entry name" value="WbsX"/>
</dbReference>
<comment type="caution">
    <text evidence="1">The sequence shown here is derived from an EMBL/GenBank/DDBJ whole genome shotgun (WGS) entry which is preliminary data.</text>
</comment>
<accession>A0A7Y0EZR9</accession>
<proteinExistence type="predicted"/>
<dbReference type="PANTHER" id="PTHR41244">
    <property type="entry name" value="RHAMNAN SYNTHESIS F"/>
    <property type="match status" value="1"/>
</dbReference>
<dbReference type="Pfam" id="PF14307">
    <property type="entry name" value="Glyco_tran_WbsX"/>
    <property type="match status" value="1"/>
</dbReference>
<dbReference type="Gene3D" id="3.20.20.80">
    <property type="entry name" value="Glycosidases"/>
    <property type="match status" value="1"/>
</dbReference>
<dbReference type="AlphaFoldDB" id="A0A7Y0EZR9"/>
<organism evidence="1 2">
    <name type="scientific">Bifidobacterium olomucense</name>
    <dbReference type="NCBI Taxonomy" id="2675324"/>
    <lineage>
        <taxon>Bacteria</taxon>
        <taxon>Bacillati</taxon>
        <taxon>Actinomycetota</taxon>
        <taxon>Actinomycetes</taxon>
        <taxon>Bifidobacteriales</taxon>
        <taxon>Bifidobacteriaceae</taxon>
        <taxon>Bifidobacterium</taxon>
    </lineage>
</organism>
<reference evidence="1 2" key="1">
    <citation type="submission" date="2020-02" db="EMBL/GenBank/DDBJ databases">
        <title>Characterization of phylogenetic diversity of novel bifidobacterial species isolated in Czech ZOOs.</title>
        <authorList>
            <person name="Lugli G.A."/>
            <person name="Vera N.B."/>
            <person name="Ventura M."/>
        </authorList>
    </citation>
    <scope>NUCLEOTIDE SEQUENCE [LARGE SCALE GENOMIC DNA]</scope>
    <source>
        <strain evidence="1 2">DSM 109959</strain>
    </source>
</reference>
<dbReference type="RefSeq" id="WP_169241941.1">
    <property type="nucleotide sequence ID" value="NZ_JAAIIG010000029.1"/>
</dbReference>